<sequence>MHYLLVALIVVAIVAASFWWIKVRKEKFTMKLYRPTYETKIPATTWDPASMLTEVMPQGKGKSPALAVELGNYRRFNRI</sequence>
<gene>
    <name evidence="2" type="primary">M512L</name>
    <name evidence="2" type="ORF">MT325_M512L</name>
</gene>
<feature type="transmembrane region" description="Helical" evidence="1">
    <location>
        <begin position="6"/>
        <end position="23"/>
    </location>
</feature>
<evidence type="ECO:0000256" key="1">
    <source>
        <dbReference type="SAM" id="Phobius"/>
    </source>
</evidence>
<protein>
    <submittedName>
        <fullName evidence="2">Uncharacterized protein M512L</fullName>
    </submittedName>
</protein>
<dbReference type="EMBL" id="DQ491001">
    <property type="protein sequence ID" value="ABT14066.1"/>
    <property type="molecule type" value="Genomic_DNA"/>
</dbReference>
<organismHost>
    <name type="scientific">Paramecium bursaria</name>
    <dbReference type="NCBI Taxonomy" id="74790"/>
</organismHost>
<keyword evidence="1" id="KW-0472">Membrane</keyword>
<proteinExistence type="predicted"/>
<evidence type="ECO:0000313" key="3">
    <source>
        <dbReference type="Proteomes" id="UP000246715"/>
    </source>
</evidence>
<accession>A7IUP2</accession>
<name>A7IUP2_PBCVM</name>
<evidence type="ECO:0000313" key="2">
    <source>
        <dbReference type="EMBL" id="ABT14066.1"/>
    </source>
</evidence>
<organism evidence="2 3">
    <name type="scientific">Paramecium bursaria Chlorella virus MT325</name>
    <name type="common">PBCV-MT325</name>
    <dbReference type="NCBI Taxonomy" id="346932"/>
    <lineage>
        <taxon>Viruses</taxon>
        <taxon>Varidnaviria</taxon>
        <taxon>Bamfordvirae</taxon>
        <taxon>Nucleocytoviricota</taxon>
        <taxon>Megaviricetes</taxon>
        <taxon>Algavirales</taxon>
        <taxon>Phycodnaviridae</taxon>
        <taxon>Chlorovirus</taxon>
        <taxon>Chlorovirus conductrix</taxon>
        <taxon>Paramecium bursaria Chlorella virus A1</taxon>
    </lineage>
</organism>
<keyword evidence="1" id="KW-1133">Transmembrane helix</keyword>
<dbReference type="Proteomes" id="UP000246715">
    <property type="component" value="Segment"/>
</dbReference>
<reference evidence="2 3" key="1">
    <citation type="journal article" date="2007" name="Virology">
        <title>Sequence and annotation of the 314-kb MT325 and the 321-kb FR483 viruses that infect Chlorella Pbi.</title>
        <authorList>
            <person name="Fitzgerald L.A."/>
            <person name="Graves M.V."/>
            <person name="Li X."/>
            <person name="Feldblyum T."/>
            <person name="Hartigan J."/>
            <person name="Van Etten J.L."/>
        </authorList>
    </citation>
    <scope>NUCLEOTIDE SEQUENCE [LARGE SCALE GENOMIC DNA]</scope>
    <source>
        <strain evidence="2 3">MT325</strain>
    </source>
</reference>
<keyword evidence="1" id="KW-0812">Transmembrane</keyword>